<keyword evidence="5" id="KW-1015">Disulfide bond</keyword>
<evidence type="ECO:0000256" key="6">
    <source>
        <dbReference type="SAM" id="Phobius"/>
    </source>
</evidence>
<feature type="binding site" evidence="4">
    <location>
        <position position="311"/>
    </location>
    <ligand>
        <name>3'-phosphoadenylyl sulfate</name>
        <dbReference type="ChEBI" id="CHEBI:58339"/>
    </ligand>
</feature>
<dbReference type="Gene3D" id="3.40.50.300">
    <property type="entry name" value="P-loop containing nucleotide triphosphate hydrolases"/>
    <property type="match status" value="1"/>
</dbReference>
<evidence type="ECO:0000256" key="5">
    <source>
        <dbReference type="PIRSR" id="PIRSR637359-3"/>
    </source>
</evidence>
<organism evidence="8 9">
    <name type="scientific">Mizuhopecten yessoensis</name>
    <name type="common">Japanese scallop</name>
    <name type="synonym">Patinopecten yessoensis</name>
    <dbReference type="NCBI Taxonomy" id="6573"/>
    <lineage>
        <taxon>Eukaryota</taxon>
        <taxon>Metazoa</taxon>
        <taxon>Spiralia</taxon>
        <taxon>Lophotrochozoa</taxon>
        <taxon>Mollusca</taxon>
        <taxon>Bivalvia</taxon>
        <taxon>Autobranchia</taxon>
        <taxon>Pteriomorphia</taxon>
        <taxon>Pectinida</taxon>
        <taxon>Pectinoidea</taxon>
        <taxon>Pectinidae</taxon>
        <taxon>Mizuhopecten</taxon>
    </lineage>
</organism>
<keyword evidence="6" id="KW-1133">Transmembrane helix</keyword>
<dbReference type="AlphaFoldDB" id="A0A210PNY1"/>
<dbReference type="GO" id="GO:0008467">
    <property type="term" value="F:[heparan sulfate]-glucosamine 3-sulfotransferase activity"/>
    <property type="evidence" value="ECO:0007669"/>
    <property type="project" value="TreeGrafter"/>
</dbReference>
<feature type="binding site" evidence="4">
    <location>
        <begin position="331"/>
        <end position="335"/>
    </location>
    <ligand>
        <name>3'-phosphoadenylyl sulfate</name>
        <dbReference type="ChEBI" id="CHEBI:58339"/>
    </ligand>
</feature>
<dbReference type="Proteomes" id="UP000242188">
    <property type="component" value="Unassembled WGS sequence"/>
</dbReference>
<feature type="transmembrane region" description="Helical" evidence="6">
    <location>
        <begin position="31"/>
        <end position="52"/>
    </location>
</feature>
<feature type="active site" description="For sulfotransferase activity" evidence="3">
    <location>
        <position position="118"/>
    </location>
</feature>
<keyword evidence="1 8" id="KW-0808">Transferase</keyword>
<proteinExistence type="predicted"/>
<feature type="domain" description="Sulfotransferase" evidence="7">
    <location>
        <begin position="109"/>
        <end position="352"/>
    </location>
</feature>
<dbReference type="InterPro" id="IPR000863">
    <property type="entry name" value="Sulfotransferase_dom"/>
</dbReference>
<comment type="caution">
    <text evidence="8">The sequence shown here is derived from an EMBL/GenBank/DDBJ whole genome shotgun (WGS) entry which is preliminary data.</text>
</comment>
<dbReference type="OrthoDB" id="411451at2759"/>
<dbReference type="InterPro" id="IPR027417">
    <property type="entry name" value="P-loop_NTPase"/>
</dbReference>
<dbReference type="InterPro" id="IPR037359">
    <property type="entry name" value="NST/OST"/>
</dbReference>
<feature type="binding site" evidence="4">
    <location>
        <position position="201"/>
    </location>
    <ligand>
        <name>3'-phosphoadenylyl sulfate</name>
        <dbReference type="ChEBI" id="CHEBI:58339"/>
    </ligand>
</feature>
<name>A0A210PNY1_MIZYE</name>
<dbReference type="PANTHER" id="PTHR10605:SF65">
    <property type="entry name" value="GH20068P"/>
    <property type="match status" value="1"/>
</dbReference>
<keyword evidence="2" id="KW-0325">Glycoprotein</keyword>
<dbReference type="PANTHER" id="PTHR10605">
    <property type="entry name" value="HEPARAN SULFATE SULFOTRANSFERASE"/>
    <property type="match status" value="1"/>
</dbReference>
<sequence>MSPNNYIYHEEAGLLPSAKGLCCRRISKAKLLGLLLCLGIALFLLTFSSPHYDVNQKDNSGTRRHILPKVTDYIDPANKVRPGSNNRLPNDIRNDIPIHKKTNLRQRLPQCLIIGVKKAGTGAMVQYLKMHPDVVIADGELNFFDYERNYQQGFEYYKKLMPPSYEGQITMEKTSNYFHNKDTEWRVYNMNSSMKMILLVREPIARTVSDYLQRKLKDKVTKELTPPFEELIIRQKNGRINEGYPGIRPSFYYKHMLRWLKYFPLSQIHIVDGDNLVQNPFEEVHAVEKFLGLPHFITQDRFVFSDQKGFYCMSIDGYNGTRQEQCLSRGKGRKHPDIDEGVMEMLTDLFRPLNQQFYKLIGRKFDW</sequence>
<evidence type="ECO:0000256" key="1">
    <source>
        <dbReference type="ARBA" id="ARBA00022679"/>
    </source>
</evidence>
<dbReference type="EMBL" id="NEDP02005571">
    <property type="protein sequence ID" value="OWF38183.1"/>
    <property type="molecule type" value="Genomic_DNA"/>
</dbReference>
<evidence type="ECO:0000259" key="7">
    <source>
        <dbReference type="Pfam" id="PF00685"/>
    </source>
</evidence>
<evidence type="ECO:0000256" key="3">
    <source>
        <dbReference type="PIRSR" id="PIRSR637359-1"/>
    </source>
</evidence>
<accession>A0A210PNY1</accession>
<keyword evidence="9" id="KW-1185">Reference proteome</keyword>
<keyword evidence="6" id="KW-0472">Membrane</keyword>
<protein>
    <submittedName>
        <fullName evidence="8">Heparan sulfate glucosamine 3-O-sulfotransferase 5</fullName>
    </submittedName>
</protein>
<dbReference type="STRING" id="6573.A0A210PNY1"/>
<evidence type="ECO:0000313" key="9">
    <source>
        <dbReference type="Proteomes" id="UP000242188"/>
    </source>
</evidence>
<gene>
    <name evidence="8" type="ORF">KP79_PYT19395</name>
</gene>
<evidence type="ECO:0000313" key="8">
    <source>
        <dbReference type="EMBL" id="OWF38183.1"/>
    </source>
</evidence>
<dbReference type="Pfam" id="PF00685">
    <property type="entry name" value="Sulfotransfer_1"/>
    <property type="match status" value="1"/>
</dbReference>
<feature type="disulfide bond" evidence="5">
    <location>
        <begin position="312"/>
        <end position="326"/>
    </location>
</feature>
<dbReference type="SUPFAM" id="SSF52540">
    <property type="entry name" value="P-loop containing nucleoside triphosphate hydrolases"/>
    <property type="match status" value="1"/>
</dbReference>
<evidence type="ECO:0000256" key="2">
    <source>
        <dbReference type="ARBA" id="ARBA00023180"/>
    </source>
</evidence>
<evidence type="ECO:0000256" key="4">
    <source>
        <dbReference type="PIRSR" id="PIRSR637359-2"/>
    </source>
</evidence>
<reference evidence="8 9" key="1">
    <citation type="journal article" date="2017" name="Nat. Ecol. Evol.">
        <title>Scallop genome provides insights into evolution of bilaterian karyotype and development.</title>
        <authorList>
            <person name="Wang S."/>
            <person name="Zhang J."/>
            <person name="Jiao W."/>
            <person name="Li J."/>
            <person name="Xun X."/>
            <person name="Sun Y."/>
            <person name="Guo X."/>
            <person name="Huan P."/>
            <person name="Dong B."/>
            <person name="Zhang L."/>
            <person name="Hu X."/>
            <person name="Sun X."/>
            <person name="Wang J."/>
            <person name="Zhao C."/>
            <person name="Wang Y."/>
            <person name="Wang D."/>
            <person name="Huang X."/>
            <person name="Wang R."/>
            <person name="Lv J."/>
            <person name="Li Y."/>
            <person name="Zhang Z."/>
            <person name="Liu B."/>
            <person name="Lu W."/>
            <person name="Hui Y."/>
            <person name="Liang J."/>
            <person name="Zhou Z."/>
            <person name="Hou R."/>
            <person name="Li X."/>
            <person name="Liu Y."/>
            <person name="Li H."/>
            <person name="Ning X."/>
            <person name="Lin Y."/>
            <person name="Zhao L."/>
            <person name="Xing Q."/>
            <person name="Dou J."/>
            <person name="Li Y."/>
            <person name="Mao J."/>
            <person name="Guo H."/>
            <person name="Dou H."/>
            <person name="Li T."/>
            <person name="Mu C."/>
            <person name="Jiang W."/>
            <person name="Fu Q."/>
            <person name="Fu X."/>
            <person name="Miao Y."/>
            <person name="Liu J."/>
            <person name="Yu Q."/>
            <person name="Li R."/>
            <person name="Liao H."/>
            <person name="Li X."/>
            <person name="Kong Y."/>
            <person name="Jiang Z."/>
            <person name="Chourrout D."/>
            <person name="Li R."/>
            <person name="Bao Z."/>
        </authorList>
    </citation>
    <scope>NUCLEOTIDE SEQUENCE [LARGE SCALE GENOMIC DNA]</scope>
    <source>
        <strain evidence="8 9">PY_sf001</strain>
    </source>
</reference>
<feature type="binding site" evidence="4">
    <location>
        <position position="209"/>
    </location>
    <ligand>
        <name>3'-phosphoadenylyl sulfate</name>
        <dbReference type="ChEBI" id="CHEBI:58339"/>
    </ligand>
</feature>
<keyword evidence="6" id="KW-0812">Transmembrane</keyword>